<protein>
    <submittedName>
        <fullName evidence="2">Acetyltransferase (GNAT) family protein</fullName>
    </submittedName>
</protein>
<dbReference type="Pfam" id="PF00583">
    <property type="entry name" value="Acetyltransf_1"/>
    <property type="match status" value="1"/>
</dbReference>
<dbReference type="AlphaFoldDB" id="A0A370G9G2"/>
<dbReference type="Proteomes" id="UP000254958">
    <property type="component" value="Unassembled WGS sequence"/>
</dbReference>
<proteinExistence type="predicted"/>
<sequence>MNAMIGSGPTTRIVVDVTFLCMDAPPTGIAPVLPDAYRIVRQPAPEAAFYRRLYDGVGQDYCWWMRRVMPEGELVALLRDPRVEVHVLWHGDEICGFFELDRQVPDEVNLAYFGLMPGQIGQGIGRTFLRAALDAAWASRPQSVRVNTCTADHPRAMETYLQAGFRKVRMVREVWDIPDRLGMSVPAWLRD</sequence>
<dbReference type="EMBL" id="QQAW01000002">
    <property type="protein sequence ID" value="RDI39639.1"/>
    <property type="molecule type" value="Genomic_DNA"/>
</dbReference>
<keyword evidence="3" id="KW-1185">Reference proteome</keyword>
<name>A0A370G9G2_GLULI</name>
<evidence type="ECO:0000313" key="3">
    <source>
        <dbReference type="Proteomes" id="UP000254958"/>
    </source>
</evidence>
<dbReference type="SUPFAM" id="SSF55729">
    <property type="entry name" value="Acyl-CoA N-acyltransferases (Nat)"/>
    <property type="match status" value="1"/>
</dbReference>
<dbReference type="InterPro" id="IPR016181">
    <property type="entry name" value="Acyl_CoA_acyltransferase"/>
</dbReference>
<organism evidence="2 3">
    <name type="scientific">Gluconacetobacter liquefaciens</name>
    <name type="common">Acetobacter liquefaciens</name>
    <dbReference type="NCBI Taxonomy" id="89584"/>
    <lineage>
        <taxon>Bacteria</taxon>
        <taxon>Pseudomonadati</taxon>
        <taxon>Pseudomonadota</taxon>
        <taxon>Alphaproteobacteria</taxon>
        <taxon>Acetobacterales</taxon>
        <taxon>Acetobacteraceae</taxon>
        <taxon>Gluconacetobacter</taxon>
    </lineage>
</organism>
<keyword evidence="2" id="KW-0808">Transferase</keyword>
<gene>
    <name evidence="2" type="ORF">C7453_102433</name>
</gene>
<feature type="domain" description="N-acetyltransferase" evidence="1">
    <location>
        <begin position="48"/>
        <end position="188"/>
    </location>
</feature>
<comment type="caution">
    <text evidence="2">The sequence shown here is derived from an EMBL/GenBank/DDBJ whole genome shotgun (WGS) entry which is preliminary data.</text>
</comment>
<evidence type="ECO:0000313" key="2">
    <source>
        <dbReference type="EMBL" id="RDI39639.1"/>
    </source>
</evidence>
<dbReference type="CDD" id="cd04301">
    <property type="entry name" value="NAT_SF"/>
    <property type="match status" value="1"/>
</dbReference>
<dbReference type="PROSITE" id="PS51186">
    <property type="entry name" value="GNAT"/>
    <property type="match status" value="1"/>
</dbReference>
<evidence type="ECO:0000259" key="1">
    <source>
        <dbReference type="PROSITE" id="PS51186"/>
    </source>
</evidence>
<accession>A0A370G9G2</accession>
<dbReference type="Gene3D" id="3.40.630.30">
    <property type="match status" value="1"/>
</dbReference>
<reference evidence="2 3" key="1">
    <citation type="submission" date="2018-07" db="EMBL/GenBank/DDBJ databases">
        <title>Genomic Encyclopedia of Type Strains, Phase IV (KMG-IV): sequencing the most valuable type-strain genomes for metagenomic binning, comparative biology and taxonomic classification.</title>
        <authorList>
            <person name="Goeker M."/>
        </authorList>
    </citation>
    <scope>NUCLEOTIDE SEQUENCE [LARGE SCALE GENOMIC DNA]</scope>
    <source>
        <strain evidence="2 3">DSM 5603</strain>
    </source>
</reference>
<dbReference type="GO" id="GO:0016747">
    <property type="term" value="F:acyltransferase activity, transferring groups other than amino-acyl groups"/>
    <property type="evidence" value="ECO:0007669"/>
    <property type="project" value="InterPro"/>
</dbReference>
<dbReference type="InterPro" id="IPR000182">
    <property type="entry name" value="GNAT_dom"/>
</dbReference>